<evidence type="ECO:0000259" key="9">
    <source>
        <dbReference type="PROSITE" id="PS52019"/>
    </source>
</evidence>
<dbReference type="Pfam" id="PF00107">
    <property type="entry name" value="ADH_zinc_N"/>
    <property type="match status" value="1"/>
</dbReference>
<dbReference type="OrthoDB" id="329835at2759"/>
<name>R0IXM5_EXST2</name>
<feature type="compositionally biased region" description="Polar residues" evidence="7">
    <location>
        <begin position="555"/>
        <end position="572"/>
    </location>
</feature>
<dbReference type="Pfam" id="PF08659">
    <property type="entry name" value="KR"/>
    <property type="match status" value="1"/>
</dbReference>
<keyword evidence="4" id="KW-0511">Multifunctional enzyme</keyword>
<dbReference type="PANTHER" id="PTHR43775:SF37">
    <property type="entry name" value="SI:DKEY-61P9.11"/>
    <property type="match status" value="1"/>
</dbReference>
<dbReference type="InterPro" id="IPR020806">
    <property type="entry name" value="PKS_PP-bd"/>
</dbReference>
<dbReference type="RefSeq" id="XP_008022525.1">
    <property type="nucleotide sequence ID" value="XM_008024334.1"/>
</dbReference>
<dbReference type="Gene3D" id="1.10.1200.10">
    <property type="entry name" value="ACP-like"/>
    <property type="match status" value="1"/>
</dbReference>
<dbReference type="InterPro" id="IPR013968">
    <property type="entry name" value="PKS_KR"/>
</dbReference>
<dbReference type="PROSITE" id="PS52019">
    <property type="entry name" value="PKS_MFAS_DH"/>
    <property type="match status" value="1"/>
</dbReference>
<dbReference type="InterPro" id="IPR013154">
    <property type="entry name" value="ADH-like_N"/>
</dbReference>
<dbReference type="eggNOG" id="KOG1202">
    <property type="taxonomic scope" value="Eukaryota"/>
</dbReference>
<dbReference type="CDD" id="cd02440">
    <property type="entry name" value="AdoMet_MTases"/>
    <property type="match status" value="1"/>
</dbReference>
<dbReference type="InterPro" id="IPR009081">
    <property type="entry name" value="PP-bd_ACP"/>
</dbReference>
<evidence type="ECO:0000313" key="10">
    <source>
        <dbReference type="EMBL" id="EOA89525.1"/>
    </source>
</evidence>
<dbReference type="SUPFAM" id="SSF47336">
    <property type="entry name" value="ACP-like"/>
    <property type="match status" value="1"/>
</dbReference>
<evidence type="ECO:0000256" key="5">
    <source>
        <dbReference type="ARBA" id="ARBA00023315"/>
    </source>
</evidence>
<dbReference type="InterPro" id="IPR020843">
    <property type="entry name" value="ER"/>
</dbReference>
<dbReference type="InterPro" id="IPR029063">
    <property type="entry name" value="SAM-dependent_MTases_sf"/>
</dbReference>
<dbReference type="STRING" id="671987.R0IXM5"/>
<accession>R0IXM5</accession>
<evidence type="ECO:0000256" key="3">
    <source>
        <dbReference type="ARBA" id="ARBA00022857"/>
    </source>
</evidence>
<dbReference type="PANTHER" id="PTHR43775">
    <property type="entry name" value="FATTY ACID SYNTHASE"/>
    <property type="match status" value="1"/>
</dbReference>
<dbReference type="SUPFAM" id="SSF51735">
    <property type="entry name" value="NAD(P)-binding Rossmann-fold domains"/>
    <property type="match status" value="2"/>
</dbReference>
<feature type="domain" description="Carrier" evidence="8">
    <location>
        <begin position="1407"/>
        <end position="1487"/>
    </location>
</feature>
<dbReference type="Pfam" id="PF14765">
    <property type="entry name" value="PS-DH"/>
    <property type="match status" value="1"/>
</dbReference>
<evidence type="ECO:0008006" key="12">
    <source>
        <dbReference type="Google" id="ProtNLM"/>
    </source>
</evidence>
<dbReference type="Proteomes" id="UP000016935">
    <property type="component" value="Unassembled WGS sequence"/>
</dbReference>
<dbReference type="InterPro" id="IPR036736">
    <property type="entry name" value="ACP-like_sf"/>
</dbReference>
<evidence type="ECO:0000256" key="2">
    <source>
        <dbReference type="ARBA" id="ARBA00022553"/>
    </source>
</evidence>
<reference evidence="10 11" key="2">
    <citation type="journal article" date="2013" name="PLoS Genet.">
        <title>Comparative genome structure, secondary metabolite, and effector coding capacity across Cochliobolus pathogens.</title>
        <authorList>
            <person name="Condon B.J."/>
            <person name="Leng Y."/>
            <person name="Wu D."/>
            <person name="Bushley K.E."/>
            <person name="Ohm R.A."/>
            <person name="Otillar R."/>
            <person name="Martin J."/>
            <person name="Schackwitz W."/>
            <person name="Grimwood J."/>
            <person name="MohdZainudin N."/>
            <person name="Xue C."/>
            <person name="Wang R."/>
            <person name="Manning V.A."/>
            <person name="Dhillon B."/>
            <person name="Tu Z.J."/>
            <person name="Steffenson B.J."/>
            <person name="Salamov A."/>
            <person name="Sun H."/>
            <person name="Lowry S."/>
            <person name="LaButti K."/>
            <person name="Han J."/>
            <person name="Copeland A."/>
            <person name="Lindquist E."/>
            <person name="Barry K."/>
            <person name="Schmutz J."/>
            <person name="Baker S.E."/>
            <person name="Ciuffetti L.M."/>
            <person name="Grigoriev I.V."/>
            <person name="Zhong S."/>
            <person name="Turgeon B.G."/>
        </authorList>
    </citation>
    <scope>NUCLEOTIDE SEQUENCE [LARGE SCALE GENOMIC DNA]</scope>
    <source>
        <strain evidence="11">28A</strain>
    </source>
</reference>
<dbReference type="Pfam" id="PF08240">
    <property type="entry name" value="ADH_N"/>
    <property type="match status" value="1"/>
</dbReference>
<dbReference type="GO" id="GO:0004312">
    <property type="term" value="F:fatty acid synthase activity"/>
    <property type="evidence" value="ECO:0007669"/>
    <property type="project" value="TreeGrafter"/>
</dbReference>
<evidence type="ECO:0000256" key="4">
    <source>
        <dbReference type="ARBA" id="ARBA00023268"/>
    </source>
</evidence>
<dbReference type="SMART" id="SM00823">
    <property type="entry name" value="PKS_PP"/>
    <property type="match status" value="1"/>
</dbReference>
<dbReference type="InterPro" id="IPR011032">
    <property type="entry name" value="GroES-like_sf"/>
</dbReference>
<feature type="region of interest" description="N-terminal hotdog fold" evidence="6">
    <location>
        <begin position="1"/>
        <end position="75"/>
    </location>
</feature>
<gene>
    <name evidence="10" type="ORF">SETTUDRAFT_182963</name>
</gene>
<dbReference type="GO" id="GO:0044550">
    <property type="term" value="P:secondary metabolite biosynthetic process"/>
    <property type="evidence" value="ECO:0007669"/>
    <property type="project" value="UniProtKB-ARBA"/>
</dbReference>
<evidence type="ECO:0000313" key="11">
    <source>
        <dbReference type="Proteomes" id="UP000016935"/>
    </source>
</evidence>
<keyword evidence="2" id="KW-0597">Phosphoprotein</keyword>
<dbReference type="Gene3D" id="3.40.50.720">
    <property type="entry name" value="NAD(P)-binding Rossmann-like Domain"/>
    <property type="match status" value="1"/>
</dbReference>
<dbReference type="InterPro" id="IPR057326">
    <property type="entry name" value="KR_dom"/>
</dbReference>
<dbReference type="GO" id="GO:0006633">
    <property type="term" value="P:fatty acid biosynthetic process"/>
    <property type="evidence" value="ECO:0007669"/>
    <property type="project" value="TreeGrafter"/>
</dbReference>
<keyword evidence="1" id="KW-0596">Phosphopantetheine</keyword>
<proteinExistence type="predicted"/>
<keyword evidence="5" id="KW-0012">Acyltransferase</keyword>
<evidence type="ECO:0000256" key="7">
    <source>
        <dbReference type="SAM" id="MobiDB-lite"/>
    </source>
</evidence>
<keyword evidence="3" id="KW-0521">NADP</keyword>
<evidence type="ECO:0000259" key="8">
    <source>
        <dbReference type="PROSITE" id="PS50075"/>
    </source>
</evidence>
<organism evidence="10 11">
    <name type="scientific">Exserohilum turcicum (strain 28A)</name>
    <name type="common">Northern leaf blight fungus</name>
    <name type="synonym">Setosphaeria turcica</name>
    <dbReference type="NCBI Taxonomy" id="671987"/>
    <lineage>
        <taxon>Eukaryota</taxon>
        <taxon>Fungi</taxon>
        <taxon>Dikarya</taxon>
        <taxon>Ascomycota</taxon>
        <taxon>Pezizomycotina</taxon>
        <taxon>Dothideomycetes</taxon>
        <taxon>Pleosporomycetidae</taxon>
        <taxon>Pleosporales</taxon>
        <taxon>Pleosporineae</taxon>
        <taxon>Pleosporaceae</taxon>
        <taxon>Exserohilum</taxon>
    </lineage>
</organism>
<feature type="region of interest" description="Disordered" evidence="7">
    <location>
        <begin position="551"/>
        <end position="572"/>
    </location>
</feature>
<dbReference type="EMBL" id="KB908504">
    <property type="protein sequence ID" value="EOA89525.1"/>
    <property type="molecule type" value="Genomic_DNA"/>
</dbReference>
<dbReference type="GO" id="GO:0031177">
    <property type="term" value="F:phosphopantetheine binding"/>
    <property type="evidence" value="ECO:0007669"/>
    <property type="project" value="InterPro"/>
</dbReference>
<dbReference type="GeneID" id="19401950"/>
<dbReference type="SUPFAM" id="SSF53335">
    <property type="entry name" value="S-adenosyl-L-methionine-dependent methyltransferases"/>
    <property type="match status" value="1"/>
</dbReference>
<feature type="region of interest" description="C-terminal hotdog fold" evidence="6">
    <location>
        <begin position="91"/>
        <end position="235"/>
    </location>
</feature>
<dbReference type="Gene3D" id="3.10.129.110">
    <property type="entry name" value="Polyketide synthase dehydratase"/>
    <property type="match status" value="1"/>
</dbReference>
<keyword evidence="5" id="KW-0808">Transferase</keyword>
<dbReference type="InterPro" id="IPR036291">
    <property type="entry name" value="NAD(P)-bd_dom_sf"/>
</dbReference>
<dbReference type="InterPro" id="IPR049551">
    <property type="entry name" value="PKS_DH_C"/>
</dbReference>
<dbReference type="InterPro" id="IPR013149">
    <property type="entry name" value="ADH-like_C"/>
</dbReference>
<dbReference type="Gene3D" id="3.90.180.10">
    <property type="entry name" value="Medium-chain alcohol dehydrogenases, catalytic domain"/>
    <property type="match status" value="1"/>
</dbReference>
<dbReference type="InterPro" id="IPR050091">
    <property type="entry name" value="PKS_NRPS_Biosynth_Enz"/>
</dbReference>
<dbReference type="Gene3D" id="3.40.50.150">
    <property type="entry name" value="Vaccinia Virus protein VP39"/>
    <property type="match status" value="1"/>
</dbReference>
<dbReference type="GO" id="GO:0016491">
    <property type="term" value="F:oxidoreductase activity"/>
    <property type="evidence" value="ECO:0007669"/>
    <property type="project" value="InterPro"/>
</dbReference>
<feature type="domain" description="PKS/mFAS DH" evidence="9">
    <location>
        <begin position="1"/>
        <end position="235"/>
    </location>
</feature>
<dbReference type="HOGENOM" id="CLU_000022_31_0_1"/>
<dbReference type="Pfam" id="PF00550">
    <property type="entry name" value="PP-binding"/>
    <property type="match status" value="1"/>
</dbReference>
<dbReference type="SMART" id="SM00822">
    <property type="entry name" value="PKS_KR"/>
    <property type="match status" value="1"/>
</dbReference>
<dbReference type="InterPro" id="IPR042104">
    <property type="entry name" value="PKS_dehydratase_sf"/>
</dbReference>
<sequence length="1495" mass="161252">MAIEAARQISAGDAGYQIQDLQLNHAMVLDRYNTIEIMTSLWRCGGWYSFKISSHNGVSWVEHCSGRIRRGSSLSRRRGPAESSNGSRELTRSIDAAKWYQILAKTGVDYGPSFQGVRSLRSSSSCLYSSATVVSTVKETVYYPIHPTKLDACFQGVYAASYQGLEWKIGQLPVPTRFGNISINDCMSDMTCNVSAHALRRGAFGASAEAYAADGTVAMTLEDTLIQPLGAAAGETKRECESGARLHWAPAIGFVPLSSLVSSPPGWSENALMLSRLTEACIGESLWQLEKQGVAASASVAHLGRYHSWLRAHGRARASGAVLKELAQQASATSVGACAAAMVRVVDNIVPLCKGEVDAVELLLGDDTLTDMYDYLNTVDRTRLFRALGHQHPRQRILEIGAGTGGTTAKLLGNTRYATYTFTDISAAFFPAARSRFAAHANLVFRTLDITSDPVAQGFLPASFDLIVASNVLHATPSLRGTLANVRKLLHPCGKLLLEELCGETKYSNIVTGVLSGWWAGTGDGRADEPYVNPERPDAGAADQAALDELHKGHGSQTTSAVELESRPSTQPPLKSTILIADSASSETAVLFQKQLRSRGHVVTVQRLGESLAPSSHVIVLVDTTLPFFHNISAINFSTFQDFLRELQRSHSGALWVTRSSQVGCKDPRYAMSIGVARTSRTEFGVDLATCELETVDHSSVALALDVFEQFRERLETETYLRELEYMIHNNSILVGRMLPFSMQEEVENPARSAFSTSDSMLVFDSDTAKWVVHALQPTLGPNKVEIDIDTAGVSYLDFSNATNIAAASSSVPGLDAAGVVCRVGSRITDLSAGDRVIVLASGCFSTSVTVARERCVRIPDELSLKEASTMPLAFSTAIYSLVDVGQLKKTQTVLIHSASGGVGNAAIQISQMLGCKVYVTVGSDKKAESLAEAYGIPRDQIFNSRDTSFVRGIKDATDERGVDLVLNTLSGDLFAASCECVAPGGKIINLARAAGNETHILSRLLRNSMSLITIDILNHFNALEAEEAPVAPSDVPCIGPLLARIMDMYSQKQIRPLAVAETFSARHAQQCLRSMDSREHIGKTLLSMGESGDLPQTWRLSSTMRFKSDASYLLVGGLGGLGRGLARWMAEHGAAHFVFLSRSPGAETHRELFCELENKGCTVTVVRGDVSSITDVEKAVSASPAPLKGIFNLSMVLQDRSLLAMTLDDWKTATQPKVQGTWNLHAVSRCMGLDFFVLFSSMCGIIGMPGQANYSAGNTFMDAFVQYRHSQSLPASVVDVGAVEGIGWTADNTKILERSKWLEGAIMSQQELFQAVTLAVLASDGGQHVSPDFVEPSQVITGFRMTPALTEAFHGKATFLDRRLATYSNGDSAADGADTVTGTVGDALKSFIAMLPANVDRLDDPSTSKFIAREVAAWVFDLLLKPVEDGAEVDLARSFVDIGFDSLAAVELRSWWKATLGLNISVLEIMSFPNLAALGDHVVLGLRAKFRSST</sequence>
<dbReference type="PROSITE" id="PS50075">
    <property type="entry name" value="CARRIER"/>
    <property type="match status" value="1"/>
</dbReference>
<evidence type="ECO:0000256" key="1">
    <source>
        <dbReference type="ARBA" id="ARBA00022450"/>
    </source>
</evidence>
<dbReference type="InterPro" id="IPR013217">
    <property type="entry name" value="Methyltransf_12"/>
</dbReference>
<dbReference type="Pfam" id="PF08242">
    <property type="entry name" value="Methyltransf_12"/>
    <property type="match status" value="1"/>
</dbReference>
<dbReference type="SUPFAM" id="SSF50129">
    <property type="entry name" value="GroES-like"/>
    <property type="match status" value="1"/>
</dbReference>
<keyword evidence="11" id="KW-1185">Reference proteome</keyword>
<reference evidence="10 11" key="1">
    <citation type="journal article" date="2012" name="PLoS Pathog.">
        <title>Diverse lifestyles and strategies of plant pathogenesis encoded in the genomes of eighteen Dothideomycetes fungi.</title>
        <authorList>
            <person name="Ohm R.A."/>
            <person name="Feau N."/>
            <person name="Henrissat B."/>
            <person name="Schoch C.L."/>
            <person name="Horwitz B.A."/>
            <person name="Barry K.W."/>
            <person name="Condon B.J."/>
            <person name="Copeland A.C."/>
            <person name="Dhillon B."/>
            <person name="Glaser F."/>
            <person name="Hesse C.N."/>
            <person name="Kosti I."/>
            <person name="LaButti K."/>
            <person name="Lindquist E.A."/>
            <person name="Lucas S."/>
            <person name="Salamov A.A."/>
            <person name="Bradshaw R.E."/>
            <person name="Ciuffetti L."/>
            <person name="Hamelin R.C."/>
            <person name="Kema G.H.J."/>
            <person name="Lawrence C."/>
            <person name="Scott J.A."/>
            <person name="Spatafora J.W."/>
            <person name="Turgeon B.G."/>
            <person name="de Wit P.J.G.M."/>
            <person name="Zhong S."/>
            <person name="Goodwin S.B."/>
            <person name="Grigoriev I.V."/>
        </authorList>
    </citation>
    <scope>NUCLEOTIDE SEQUENCE [LARGE SCALE GENOMIC DNA]</scope>
    <source>
        <strain evidence="11">28A</strain>
    </source>
</reference>
<comment type="caution">
    <text evidence="6">Lacks conserved residue(s) required for the propagation of feature annotation.</text>
</comment>
<dbReference type="SMART" id="SM00829">
    <property type="entry name" value="PKS_ER"/>
    <property type="match status" value="1"/>
</dbReference>
<evidence type="ECO:0000256" key="6">
    <source>
        <dbReference type="PROSITE-ProRule" id="PRU01363"/>
    </source>
</evidence>
<dbReference type="InterPro" id="IPR049900">
    <property type="entry name" value="PKS_mFAS_DH"/>
</dbReference>
<protein>
    <recommendedName>
        <fullName evidence="12">Carrier domain-containing protein</fullName>
    </recommendedName>
</protein>
<dbReference type="CDD" id="cd05195">
    <property type="entry name" value="enoyl_red"/>
    <property type="match status" value="1"/>
</dbReference>